<dbReference type="EMBL" id="CP012040">
    <property type="protein sequence ID" value="AKP49668.1"/>
    <property type="molecule type" value="Genomic_DNA"/>
</dbReference>
<dbReference type="SMART" id="SM00327">
    <property type="entry name" value="VWA"/>
    <property type="match status" value="1"/>
</dbReference>
<evidence type="ECO:0000313" key="2">
    <source>
        <dbReference type="EMBL" id="AKP49668.1"/>
    </source>
</evidence>
<dbReference type="PANTHER" id="PTHR41248">
    <property type="entry name" value="NORD PROTEIN"/>
    <property type="match status" value="1"/>
</dbReference>
<dbReference type="InterPro" id="IPR002035">
    <property type="entry name" value="VWF_A"/>
</dbReference>
<feature type="domain" description="VWFA" evidence="1">
    <location>
        <begin position="399"/>
        <end position="584"/>
    </location>
</feature>
<name>A0A0H4PAA6_9BACT</name>
<dbReference type="PANTHER" id="PTHR41248:SF1">
    <property type="entry name" value="NORD PROTEIN"/>
    <property type="match status" value="1"/>
</dbReference>
<dbReference type="InterPro" id="IPR036465">
    <property type="entry name" value="vWFA_dom_sf"/>
</dbReference>
<evidence type="ECO:0000313" key="3">
    <source>
        <dbReference type="Proteomes" id="UP000036520"/>
    </source>
</evidence>
<keyword evidence="3" id="KW-1185">Reference proteome</keyword>
<dbReference type="InterPro" id="IPR051928">
    <property type="entry name" value="NorD/CobT"/>
</dbReference>
<sequence length="587" mass="68418">MGFELDEWIYGKFVRYFKKSRLAAEERLENKVDLESIKPRLTFLARAITGKAITVFPAEREGGYKNESYFLPVSFALLPSWEENLFFYFYRIIFLSIQQDLGACWDKDVDDLTLSRQVAEQIAPEVLEKMEETYPAVFHFHNKAKDIFTQQTKPENPSDFTWLYGKWMCSIADSSKSPLENFDDQTKKGKETTPTTTLSARAVEEVKNLSLDKKQQEDYVLTHNFEKVETAEEANGVWRDFDGKDELEEHQEALEEINMRFTVRVDDTAHSVYQADFIENTTLAESASNDEKGLHLKYDEWDFKKQQYKIDFCKVYPRLQVQTDTQYYKRTIAKNASTLMGLRKMLTSVNNKMMQMRRQNQGEEFDIDALTDLYTDVHARKTPSENIYVSNRKKEKSISILLLLDVSLSSDGYAANSRVIDVEKEVSILFGEILHEFSIDFSIDSFYSKTRNYSTYLTLKDFDEPWEKAKHKIGSVEPQGYTRIGSALRHAGARLDDRDSRNKWVILISDGKPNDYDKYEGKYGIQDVKQALRELNERKINSYALAIEAQAKYYLPQMFGQNHYQILTSPVELMKSLVKLYEKIKHQ</sequence>
<dbReference type="OrthoDB" id="9758211at2"/>
<gene>
    <name evidence="2" type="ORF">CA2015_0186</name>
</gene>
<dbReference type="KEGG" id="camu:CA2015_0186"/>
<organism evidence="2 3">
    <name type="scientific">Cyclobacterium amurskyense</name>
    <dbReference type="NCBI Taxonomy" id="320787"/>
    <lineage>
        <taxon>Bacteria</taxon>
        <taxon>Pseudomonadati</taxon>
        <taxon>Bacteroidota</taxon>
        <taxon>Cytophagia</taxon>
        <taxon>Cytophagales</taxon>
        <taxon>Cyclobacteriaceae</taxon>
        <taxon>Cyclobacterium</taxon>
    </lineage>
</organism>
<accession>A0A0H4PAA6</accession>
<protein>
    <submittedName>
        <fullName evidence="2">Nitric oxide reductase activation protein</fullName>
    </submittedName>
</protein>
<dbReference type="SUPFAM" id="SSF53300">
    <property type="entry name" value="vWA-like"/>
    <property type="match status" value="1"/>
</dbReference>
<dbReference type="PROSITE" id="PS50234">
    <property type="entry name" value="VWFA"/>
    <property type="match status" value="1"/>
</dbReference>
<proteinExistence type="predicted"/>
<dbReference type="STRING" id="320787.CA2015_0186"/>
<evidence type="ECO:0000259" key="1">
    <source>
        <dbReference type="PROSITE" id="PS50234"/>
    </source>
</evidence>
<dbReference type="RefSeq" id="WP_048640187.1">
    <property type="nucleotide sequence ID" value="NZ_CP012040.1"/>
</dbReference>
<dbReference type="Pfam" id="PF00092">
    <property type="entry name" value="VWA"/>
    <property type="match status" value="1"/>
</dbReference>
<dbReference type="Gene3D" id="3.40.50.410">
    <property type="entry name" value="von Willebrand factor, type A domain"/>
    <property type="match status" value="1"/>
</dbReference>
<dbReference type="Proteomes" id="UP000036520">
    <property type="component" value="Chromosome"/>
</dbReference>
<dbReference type="AlphaFoldDB" id="A0A0H4PAA6"/>
<reference evidence="2 3" key="1">
    <citation type="submission" date="2015-07" db="EMBL/GenBank/DDBJ databases">
        <authorList>
            <person name="Kim K.M."/>
        </authorList>
    </citation>
    <scope>NUCLEOTIDE SEQUENCE [LARGE SCALE GENOMIC DNA]</scope>
    <source>
        <strain evidence="2 3">KCTC 12363</strain>
    </source>
</reference>
<dbReference type="PATRIC" id="fig|320787.5.peg.203"/>